<dbReference type="PANTHER" id="PTHR11592">
    <property type="entry name" value="GLUTATHIONE PEROXIDASE"/>
    <property type="match status" value="1"/>
</dbReference>
<dbReference type="InterPro" id="IPR029759">
    <property type="entry name" value="GPX_AS"/>
</dbReference>
<evidence type="ECO:0000256" key="4">
    <source>
        <dbReference type="RuleBase" id="RU000499"/>
    </source>
</evidence>
<comment type="similarity">
    <text evidence="1 4">Belongs to the glutathione peroxidase family.</text>
</comment>
<dbReference type="CDD" id="cd00340">
    <property type="entry name" value="GSH_Peroxidase"/>
    <property type="match status" value="1"/>
</dbReference>
<dbReference type="Proteomes" id="UP000600799">
    <property type="component" value="Unassembled WGS sequence"/>
</dbReference>
<gene>
    <name evidence="5" type="ORF">I2488_11310</name>
</gene>
<reference evidence="5 6" key="1">
    <citation type="submission" date="2020-11" db="EMBL/GenBank/DDBJ databases">
        <title>The genome sequence of Novosphingobium sp. 1Y9A.</title>
        <authorList>
            <person name="Liu Y."/>
        </authorList>
    </citation>
    <scope>NUCLEOTIDE SEQUENCE [LARGE SCALE GENOMIC DNA]</scope>
    <source>
        <strain evidence="5 6">1Y9A</strain>
    </source>
</reference>
<evidence type="ECO:0000313" key="5">
    <source>
        <dbReference type="EMBL" id="MBF9151592.1"/>
    </source>
</evidence>
<dbReference type="RefSeq" id="WP_196275920.1">
    <property type="nucleotide sequence ID" value="NZ_JADQDC010000007.1"/>
</dbReference>
<keyword evidence="3 4" id="KW-0560">Oxidoreductase</keyword>
<dbReference type="PANTHER" id="PTHR11592:SF40">
    <property type="entry name" value="THIOREDOXIN_GLUTATHIONE PEROXIDASE BTUE"/>
    <property type="match status" value="1"/>
</dbReference>
<evidence type="ECO:0000313" key="6">
    <source>
        <dbReference type="Proteomes" id="UP000600799"/>
    </source>
</evidence>
<evidence type="ECO:0000256" key="2">
    <source>
        <dbReference type="ARBA" id="ARBA00022559"/>
    </source>
</evidence>
<dbReference type="PROSITE" id="PS51355">
    <property type="entry name" value="GLUTATHIONE_PEROXID_3"/>
    <property type="match status" value="1"/>
</dbReference>
<dbReference type="Gene3D" id="3.40.30.10">
    <property type="entry name" value="Glutaredoxin"/>
    <property type="match status" value="1"/>
</dbReference>
<dbReference type="InterPro" id="IPR036249">
    <property type="entry name" value="Thioredoxin-like_sf"/>
</dbReference>
<dbReference type="PRINTS" id="PR01011">
    <property type="entry name" value="GLUTPROXDASE"/>
</dbReference>
<dbReference type="SUPFAM" id="SSF52833">
    <property type="entry name" value="Thioredoxin-like"/>
    <property type="match status" value="1"/>
</dbReference>
<evidence type="ECO:0000256" key="3">
    <source>
        <dbReference type="ARBA" id="ARBA00023002"/>
    </source>
</evidence>
<evidence type="ECO:0000256" key="1">
    <source>
        <dbReference type="ARBA" id="ARBA00006926"/>
    </source>
</evidence>
<proteinExistence type="inferred from homology"/>
<name>A0ABS0HH55_9SPHN</name>
<sequence length="182" mass="19284">MATDLTTIPLSRIDGSPDTLGNHAGKVLLVVNVASKCGLTPQYEGLEALYKAKAGSGFEVLGFPANDFGAQEPGSHEEIAEFCKLNYGVSFPLFAKADVTGPAKQPLYAALTEAAPTKQGPAQEFRDKLKGYGMTPTEDPEVLWNFEKFLIGRDGKVAARFAPGVTPDDPALVAAIEAELAK</sequence>
<protein>
    <recommendedName>
        <fullName evidence="4">Glutathione peroxidase</fullName>
    </recommendedName>
</protein>
<keyword evidence="2 4" id="KW-0575">Peroxidase</keyword>
<organism evidence="5 6">
    <name type="scientific">Novosphingobium jiangmenense</name>
    <dbReference type="NCBI Taxonomy" id="2791981"/>
    <lineage>
        <taxon>Bacteria</taxon>
        <taxon>Pseudomonadati</taxon>
        <taxon>Pseudomonadota</taxon>
        <taxon>Alphaproteobacteria</taxon>
        <taxon>Sphingomonadales</taxon>
        <taxon>Sphingomonadaceae</taxon>
        <taxon>Novosphingobium</taxon>
    </lineage>
</organism>
<dbReference type="PIRSF" id="PIRSF000303">
    <property type="entry name" value="Glutathion_perox"/>
    <property type="match status" value="1"/>
</dbReference>
<comment type="caution">
    <text evidence="5">The sequence shown here is derived from an EMBL/GenBank/DDBJ whole genome shotgun (WGS) entry which is preliminary data.</text>
</comment>
<dbReference type="Pfam" id="PF00255">
    <property type="entry name" value="GSHPx"/>
    <property type="match status" value="1"/>
</dbReference>
<accession>A0ABS0HH55</accession>
<keyword evidence="6" id="KW-1185">Reference proteome</keyword>
<dbReference type="GO" id="GO:0004601">
    <property type="term" value="F:peroxidase activity"/>
    <property type="evidence" value="ECO:0007669"/>
    <property type="project" value="UniProtKB-KW"/>
</dbReference>
<dbReference type="PROSITE" id="PS00460">
    <property type="entry name" value="GLUTATHIONE_PEROXID_1"/>
    <property type="match status" value="1"/>
</dbReference>
<dbReference type="InterPro" id="IPR000889">
    <property type="entry name" value="Glutathione_peroxidase"/>
</dbReference>
<dbReference type="EMBL" id="JADQDC010000007">
    <property type="protein sequence ID" value="MBF9151592.1"/>
    <property type="molecule type" value="Genomic_DNA"/>
</dbReference>